<dbReference type="WBParaSite" id="Hba_09897">
    <property type="protein sequence ID" value="Hba_09897"/>
    <property type="gene ID" value="Hba_09897"/>
</dbReference>
<protein>
    <submittedName>
        <fullName evidence="2">Secreted protein</fullName>
    </submittedName>
</protein>
<keyword evidence="1" id="KW-1185">Reference proteome</keyword>
<evidence type="ECO:0000313" key="1">
    <source>
        <dbReference type="Proteomes" id="UP000095283"/>
    </source>
</evidence>
<dbReference type="Proteomes" id="UP000095283">
    <property type="component" value="Unplaced"/>
</dbReference>
<accession>A0A1I7WXG5</accession>
<proteinExistence type="predicted"/>
<name>A0A1I7WXG5_HETBA</name>
<evidence type="ECO:0000313" key="2">
    <source>
        <dbReference type="WBParaSite" id="Hba_09897"/>
    </source>
</evidence>
<dbReference type="AlphaFoldDB" id="A0A1I7WXG5"/>
<organism evidence="1 2">
    <name type="scientific">Heterorhabditis bacteriophora</name>
    <name type="common">Entomopathogenic nematode worm</name>
    <dbReference type="NCBI Taxonomy" id="37862"/>
    <lineage>
        <taxon>Eukaryota</taxon>
        <taxon>Metazoa</taxon>
        <taxon>Ecdysozoa</taxon>
        <taxon>Nematoda</taxon>
        <taxon>Chromadorea</taxon>
        <taxon>Rhabditida</taxon>
        <taxon>Rhabditina</taxon>
        <taxon>Rhabditomorpha</taxon>
        <taxon>Strongyloidea</taxon>
        <taxon>Heterorhabditidae</taxon>
        <taxon>Heterorhabditis</taxon>
    </lineage>
</organism>
<sequence>MGLLNLLFHTIKVSMLCPFDRRILVLLGAVRVGRRTLKSTLLKSSPQHCNNGTISSYFINLDINAKMSCKAKTLILSFARVYVLRSYINKWSTSLGLSSTKLNNCKFSINLQTIFSKSIYNNNCRTTCVEIQMAKLIFSDFTCATFWRARGPGV</sequence>
<reference evidence="2" key="1">
    <citation type="submission" date="2016-11" db="UniProtKB">
        <authorList>
            <consortium name="WormBaseParasite"/>
        </authorList>
    </citation>
    <scope>IDENTIFICATION</scope>
</reference>